<dbReference type="InterPro" id="IPR014284">
    <property type="entry name" value="RNA_pol_sigma-70_dom"/>
</dbReference>
<dbReference type="Pfam" id="PF08281">
    <property type="entry name" value="Sigma70_r4_2"/>
    <property type="match status" value="1"/>
</dbReference>
<keyword evidence="4" id="KW-0238">DNA-binding</keyword>
<keyword evidence="5" id="KW-0804">Transcription</keyword>
<dbReference type="PANTHER" id="PTHR43133:SF50">
    <property type="entry name" value="ECF RNA POLYMERASE SIGMA FACTOR SIGM"/>
    <property type="match status" value="1"/>
</dbReference>
<evidence type="ECO:0000313" key="9">
    <source>
        <dbReference type="Proteomes" id="UP000548476"/>
    </source>
</evidence>
<dbReference type="SUPFAM" id="SSF88659">
    <property type="entry name" value="Sigma3 and sigma4 domains of RNA polymerase sigma factors"/>
    <property type="match status" value="1"/>
</dbReference>
<dbReference type="InterPro" id="IPR013325">
    <property type="entry name" value="RNA_pol_sigma_r2"/>
</dbReference>
<evidence type="ECO:0000313" key="8">
    <source>
        <dbReference type="EMBL" id="MBB6034442.1"/>
    </source>
</evidence>
<dbReference type="InterPro" id="IPR007627">
    <property type="entry name" value="RNA_pol_sigma70_r2"/>
</dbReference>
<keyword evidence="2" id="KW-0805">Transcription regulation</keyword>
<dbReference type="RefSeq" id="WP_184787295.1">
    <property type="nucleotide sequence ID" value="NZ_BONT01000045.1"/>
</dbReference>
<evidence type="ECO:0000256" key="3">
    <source>
        <dbReference type="ARBA" id="ARBA00023082"/>
    </source>
</evidence>
<comment type="caution">
    <text evidence="8">The sequence shown here is derived from an EMBL/GenBank/DDBJ whole genome shotgun (WGS) entry which is preliminary data.</text>
</comment>
<sequence length="166" mass="18580">MNSFDDYVRARGTALLRFGYLLGGDAHLAEDLVQEALARCHRSWPRISAAGDPDAYVRKAVLRQFLSWRRRFSFGERVTADMTPHAAATADRSEAVADREVLWRLLAGLSRMQRAVLVLRFYEDLAYAQIADLLDVGESTVRVHAHKGLSALRVSPQLVGEKEAGR</sequence>
<dbReference type="GO" id="GO:0003677">
    <property type="term" value="F:DNA binding"/>
    <property type="evidence" value="ECO:0007669"/>
    <property type="project" value="UniProtKB-KW"/>
</dbReference>
<dbReference type="GO" id="GO:0016987">
    <property type="term" value="F:sigma factor activity"/>
    <property type="evidence" value="ECO:0007669"/>
    <property type="project" value="UniProtKB-KW"/>
</dbReference>
<reference evidence="8 9" key="1">
    <citation type="submission" date="2020-08" db="EMBL/GenBank/DDBJ databases">
        <title>Genomic Encyclopedia of Type Strains, Phase IV (KMG-IV): sequencing the most valuable type-strain genomes for metagenomic binning, comparative biology and taxonomic classification.</title>
        <authorList>
            <person name="Goeker M."/>
        </authorList>
    </citation>
    <scope>NUCLEOTIDE SEQUENCE [LARGE SCALE GENOMIC DNA]</scope>
    <source>
        <strain evidence="8 9">YIM 65646</strain>
    </source>
</reference>
<dbReference type="InterPro" id="IPR039425">
    <property type="entry name" value="RNA_pol_sigma-70-like"/>
</dbReference>
<keyword evidence="9" id="KW-1185">Reference proteome</keyword>
<evidence type="ECO:0000259" key="6">
    <source>
        <dbReference type="Pfam" id="PF04542"/>
    </source>
</evidence>
<feature type="domain" description="RNA polymerase sigma factor 70 region 4 type 2" evidence="7">
    <location>
        <begin position="100"/>
        <end position="152"/>
    </location>
</feature>
<gene>
    <name evidence="8" type="ORF">HNR73_002292</name>
</gene>
<comment type="similarity">
    <text evidence="1">Belongs to the sigma-70 factor family. ECF subfamily.</text>
</comment>
<dbReference type="NCBIfam" id="TIGR02983">
    <property type="entry name" value="SigE-fam_strep"/>
    <property type="match status" value="1"/>
</dbReference>
<evidence type="ECO:0000256" key="5">
    <source>
        <dbReference type="ARBA" id="ARBA00023163"/>
    </source>
</evidence>
<dbReference type="EMBL" id="JACHGT010000004">
    <property type="protein sequence ID" value="MBB6034442.1"/>
    <property type="molecule type" value="Genomic_DNA"/>
</dbReference>
<dbReference type="AlphaFoldDB" id="A0A841FLM2"/>
<dbReference type="InterPro" id="IPR013324">
    <property type="entry name" value="RNA_pol_sigma_r3/r4-like"/>
</dbReference>
<organism evidence="8 9">
    <name type="scientific">Phytomonospora endophytica</name>
    <dbReference type="NCBI Taxonomy" id="714109"/>
    <lineage>
        <taxon>Bacteria</taxon>
        <taxon>Bacillati</taxon>
        <taxon>Actinomycetota</taxon>
        <taxon>Actinomycetes</taxon>
        <taxon>Micromonosporales</taxon>
        <taxon>Micromonosporaceae</taxon>
        <taxon>Phytomonospora</taxon>
    </lineage>
</organism>
<dbReference type="SUPFAM" id="SSF88946">
    <property type="entry name" value="Sigma2 domain of RNA polymerase sigma factors"/>
    <property type="match status" value="1"/>
</dbReference>
<dbReference type="InterPro" id="IPR036388">
    <property type="entry name" value="WH-like_DNA-bd_sf"/>
</dbReference>
<feature type="domain" description="RNA polymerase sigma-70 region 2" evidence="6">
    <location>
        <begin position="10"/>
        <end position="71"/>
    </location>
</feature>
<evidence type="ECO:0000259" key="7">
    <source>
        <dbReference type="Pfam" id="PF08281"/>
    </source>
</evidence>
<evidence type="ECO:0000256" key="2">
    <source>
        <dbReference type="ARBA" id="ARBA00023015"/>
    </source>
</evidence>
<dbReference type="Pfam" id="PF04542">
    <property type="entry name" value="Sigma70_r2"/>
    <property type="match status" value="1"/>
</dbReference>
<dbReference type="InterPro" id="IPR014325">
    <property type="entry name" value="RNA_pol_sigma-E_actinobac"/>
</dbReference>
<evidence type="ECO:0000256" key="4">
    <source>
        <dbReference type="ARBA" id="ARBA00023125"/>
    </source>
</evidence>
<evidence type="ECO:0000256" key="1">
    <source>
        <dbReference type="ARBA" id="ARBA00010641"/>
    </source>
</evidence>
<proteinExistence type="inferred from homology"/>
<dbReference type="InterPro" id="IPR013249">
    <property type="entry name" value="RNA_pol_sigma70_r4_t2"/>
</dbReference>
<name>A0A841FLM2_9ACTN</name>
<dbReference type="Proteomes" id="UP000548476">
    <property type="component" value="Unassembled WGS sequence"/>
</dbReference>
<dbReference type="CDD" id="cd06171">
    <property type="entry name" value="Sigma70_r4"/>
    <property type="match status" value="1"/>
</dbReference>
<dbReference type="GO" id="GO:0006352">
    <property type="term" value="P:DNA-templated transcription initiation"/>
    <property type="evidence" value="ECO:0007669"/>
    <property type="project" value="InterPro"/>
</dbReference>
<protein>
    <submittedName>
        <fullName evidence="8">RNA polymerase sigma-70 factor (Sigma-E family)</fullName>
    </submittedName>
</protein>
<dbReference type="Gene3D" id="1.10.10.10">
    <property type="entry name" value="Winged helix-like DNA-binding domain superfamily/Winged helix DNA-binding domain"/>
    <property type="match status" value="1"/>
</dbReference>
<accession>A0A841FLM2</accession>
<dbReference type="Gene3D" id="1.10.1740.10">
    <property type="match status" value="1"/>
</dbReference>
<dbReference type="NCBIfam" id="TIGR02937">
    <property type="entry name" value="sigma70-ECF"/>
    <property type="match status" value="1"/>
</dbReference>
<keyword evidence="3" id="KW-0731">Sigma factor</keyword>
<dbReference type="PANTHER" id="PTHR43133">
    <property type="entry name" value="RNA POLYMERASE ECF-TYPE SIGMA FACTO"/>
    <property type="match status" value="1"/>
</dbReference>